<evidence type="ECO:0000256" key="2">
    <source>
        <dbReference type="SAM" id="SignalP"/>
    </source>
</evidence>
<reference evidence="4 5" key="1">
    <citation type="submission" date="2021-06" db="EMBL/GenBank/DDBJ databases">
        <title>Actinomycetes sequencing.</title>
        <authorList>
            <person name="Shan Q."/>
        </authorList>
    </citation>
    <scope>NUCLEOTIDE SEQUENCE [LARGE SCALE GENOMIC DNA]</scope>
    <source>
        <strain evidence="4 5">NEAU-G5</strain>
    </source>
</reference>
<keyword evidence="2" id="KW-0732">Signal</keyword>
<gene>
    <name evidence="4" type="ORF">KO481_10165</name>
</gene>
<feature type="signal peptide" evidence="2">
    <location>
        <begin position="1"/>
        <end position="22"/>
    </location>
</feature>
<dbReference type="InterPro" id="IPR000383">
    <property type="entry name" value="Xaa-Pro-like_dom"/>
</dbReference>
<dbReference type="Proteomes" id="UP000733379">
    <property type="component" value="Unassembled WGS sequence"/>
</dbReference>
<dbReference type="SMART" id="SM00939">
    <property type="entry name" value="PepX_C"/>
    <property type="match status" value="1"/>
</dbReference>
<dbReference type="Pfam" id="PF08530">
    <property type="entry name" value="PepX_C"/>
    <property type="match status" value="1"/>
</dbReference>
<dbReference type="SUPFAM" id="SSF53474">
    <property type="entry name" value="alpha/beta-Hydrolases"/>
    <property type="match status" value="1"/>
</dbReference>
<dbReference type="RefSeq" id="WP_215916808.1">
    <property type="nucleotide sequence ID" value="NZ_JAHKNI010000003.1"/>
</dbReference>
<keyword evidence="1" id="KW-0378">Hydrolase</keyword>
<evidence type="ECO:0000259" key="3">
    <source>
        <dbReference type="SMART" id="SM00939"/>
    </source>
</evidence>
<name>A0ABS6AY17_9NOCA</name>
<comment type="caution">
    <text evidence="4">The sequence shown here is derived from an EMBL/GenBank/DDBJ whole genome shotgun (WGS) entry which is preliminary data.</text>
</comment>
<proteinExistence type="predicted"/>
<feature type="domain" description="Xaa-Pro dipeptidyl-peptidase C-terminal" evidence="3">
    <location>
        <begin position="274"/>
        <end position="489"/>
    </location>
</feature>
<keyword evidence="5" id="KW-1185">Reference proteome</keyword>
<dbReference type="EMBL" id="JAHKNI010000003">
    <property type="protein sequence ID" value="MBU3061889.1"/>
    <property type="molecule type" value="Genomic_DNA"/>
</dbReference>
<evidence type="ECO:0000256" key="1">
    <source>
        <dbReference type="ARBA" id="ARBA00022801"/>
    </source>
</evidence>
<dbReference type="InterPro" id="IPR008979">
    <property type="entry name" value="Galactose-bd-like_sf"/>
</dbReference>
<accession>A0ABS6AY17</accession>
<dbReference type="SUPFAM" id="SSF49785">
    <property type="entry name" value="Galactose-binding domain-like"/>
    <property type="match status" value="1"/>
</dbReference>
<sequence>MKTFVAMSVVVLSTLGIGPAAAAGPEQVDVVMSDGVRIEATVLPAAPGSPLVLIPGEVGVPRLMYQAPLQALHSRGYTVIVYDPRGTFGSTGEFDFAGPREIQDVSELIDWAGGRFGTGAAAVAGMGNGGGTGLLAAAHDRRIRAVVSLGGWADLTRAWFPGGTADVEAIGTQRLLGGATSRFGADARHILDAADPQRFTAARDVDMRALAANRPAVFVGQAWGDSLYPPRQLVDAFAGYPGPLRLELSAGDHSVSDAPGGYLGLPNHDWDTAYRWLDAALRGTDPGLLGEPPLHLAPMTSSPAEMLGGQQYSAPMAVADLRPTTGLALGAGVLGAAAAATATTLVGGAAGVDSGPVYLTGALQYLGTVPPTPLGAVSPAWRTAVFAAPRRLVGLPDLTVTLGTAHPATLVAYLYDEGPDSSGVLLSHAPVTVTGTGSATVELQPVDWVVAAGHRLTLIVGTHDSRYAGVTTPGATITLTAGRLDLPLQD</sequence>
<organism evidence="4 5">
    <name type="scientific">Nocardia albiluteola</name>
    <dbReference type="NCBI Taxonomy" id="2842303"/>
    <lineage>
        <taxon>Bacteria</taxon>
        <taxon>Bacillati</taxon>
        <taxon>Actinomycetota</taxon>
        <taxon>Actinomycetes</taxon>
        <taxon>Mycobacteriales</taxon>
        <taxon>Nocardiaceae</taxon>
        <taxon>Nocardia</taxon>
    </lineage>
</organism>
<dbReference type="InterPro" id="IPR029058">
    <property type="entry name" value="AB_hydrolase_fold"/>
</dbReference>
<dbReference type="Pfam" id="PF02129">
    <property type="entry name" value="Peptidase_S15"/>
    <property type="match status" value="1"/>
</dbReference>
<feature type="chain" id="PRO_5045718176" description="Xaa-Pro dipeptidyl-peptidase C-terminal domain-containing protein" evidence="2">
    <location>
        <begin position="23"/>
        <end position="490"/>
    </location>
</feature>
<dbReference type="InterPro" id="IPR013736">
    <property type="entry name" value="Xaa-Pro_dipept_C"/>
</dbReference>
<dbReference type="Gene3D" id="2.60.120.260">
    <property type="entry name" value="Galactose-binding domain-like"/>
    <property type="match status" value="1"/>
</dbReference>
<protein>
    <recommendedName>
        <fullName evidence="3">Xaa-Pro dipeptidyl-peptidase C-terminal domain-containing protein</fullName>
    </recommendedName>
</protein>
<dbReference type="Gene3D" id="3.40.50.1820">
    <property type="entry name" value="alpha/beta hydrolase"/>
    <property type="match status" value="1"/>
</dbReference>
<evidence type="ECO:0000313" key="5">
    <source>
        <dbReference type="Proteomes" id="UP000733379"/>
    </source>
</evidence>
<evidence type="ECO:0000313" key="4">
    <source>
        <dbReference type="EMBL" id="MBU3061889.1"/>
    </source>
</evidence>